<evidence type="ECO:0000256" key="1">
    <source>
        <dbReference type="SAM" id="MobiDB-lite"/>
    </source>
</evidence>
<dbReference type="EMBL" id="JAPWTJ010000749">
    <property type="protein sequence ID" value="KAJ8975907.1"/>
    <property type="molecule type" value="Genomic_DNA"/>
</dbReference>
<accession>A0ABQ9JES1</accession>
<evidence type="ECO:0000313" key="4">
    <source>
        <dbReference type="Proteomes" id="UP001162164"/>
    </source>
</evidence>
<feature type="region of interest" description="Disordered" evidence="1">
    <location>
        <begin position="43"/>
        <end position="64"/>
    </location>
</feature>
<dbReference type="Proteomes" id="UP001162164">
    <property type="component" value="Unassembled WGS sequence"/>
</dbReference>
<evidence type="ECO:0000313" key="3">
    <source>
        <dbReference type="EMBL" id="KAJ8975907.1"/>
    </source>
</evidence>
<gene>
    <name evidence="3" type="ORF">NQ317_007750</name>
</gene>
<feature type="compositionally biased region" description="Low complexity" evidence="1">
    <location>
        <begin position="44"/>
        <end position="64"/>
    </location>
</feature>
<keyword evidence="2" id="KW-0812">Transmembrane</keyword>
<feature type="transmembrane region" description="Helical" evidence="2">
    <location>
        <begin position="153"/>
        <end position="175"/>
    </location>
</feature>
<protein>
    <submittedName>
        <fullName evidence="3">Uncharacterized protein</fullName>
    </submittedName>
</protein>
<organism evidence="3 4">
    <name type="scientific">Molorchus minor</name>
    <dbReference type="NCBI Taxonomy" id="1323400"/>
    <lineage>
        <taxon>Eukaryota</taxon>
        <taxon>Metazoa</taxon>
        <taxon>Ecdysozoa</taxon>
        <taxon>Arthropoda</taxon>
        <taxon>Hexapoda</taxon>
        <taxon>Insecta</taxon>
        <taxon>Pterygota</taxon>
        <taxon>Neoptera</taxon>
        <taxon>Endopterygota</taxon>
        <taxon>Coleoptera</taxon>
        <taxon>Polyphaga</taxon>
        <taxon>Cucujiformia</taxon>
        <taxon>Chrysomeloidea</taxon>
        <taxon>Cerambycidae</taxon>
        <taxon>Lamiinae</taxon>
        <taxon>Monochamini</taxon>
        <taxon>Molorchus</taxon>
    </lineage>
</organism>
<sequence length="208" mass="23011">MKVTRLEQSSPHKILQHAPCYTVTAYHIPADLEKSWHIPRPTLARSSKSSQGSTSSNNSTQSARSGSLLLTAANLAQIHQQDPNKDDAVSTRNQNIQYYLQQTSNDLLALPISHTKKPEPDNISIASSMHFTVVNMNTRQKPPERSFCRKHQLTILVLSMSAIFTVGIVAAIFLLENAHSNEGQKPKVLNAVMEAAKVTQDGIKLPHR</sequence>
<keyword evidence="2" id="KW-0472">Membrane</keyword>
<keyword evidence="2" id="KW-1133">Transmembrane helix</keyword>
<comment type="caution">
    <text evidence="3">The sequence shown here is derived from an EMBL/GenBank/DDBJ whole genome shotgun (WGS) entry which is preliminary data.</text>
</comment>
<reference evidence="3" key="1">
    <citation type="journal article" date="2023" name="Insect Mol. Biol.">
        <title>Genome sequencing provides insights into the evolution of gene families encoding plant cell wall-degrading enzymes in longhorned beetles.</title>
        <authorList>
            <person name="Shin N.R."/>
            <person name="Okamura Y."/>
            <person name="Kirsch R."/>
            <person name="Pauchet Y."/>
        </authorList>
    </citation>
    <scope>NUCLEOTIDE SEQUENCE</scope>
    <source>
        <strain evidence="3">MMC_N1</strain>
    </source>
</reference>
<keyword evidence="4" id="KW-1185">Reference proteome</keyword>
<name>A0ABQ9JES1_9CUCU</name>
<evidence type="ECO:0000256" key="2">
    <source>
        <dbReference type="SAM" id="Phobius"/>
    </source>
</evidence>
<proteinExistence type="predicted"/>